<organism evidence="4 5">
    <name type="scientific">Corallibacter vietnamensis</name>
    <dbReference type="NCBI Taxonomy" id="904130"/>
    <lineage>
        <taxon>Bacteria</taxon>
        <taxon>Pseudomonadati</taxon>
        <taxon>Bacteroidota</taxon>
        <taxon>Flavobacteriia</taxon>
        <taxon>Flavobacteriales</taxon>
        <taxon>Flavobacteriaceae</taxon>
        <taxon>Corallibacter</taxon>
    </lineage>
</organism>
<dbReference type="PANTHER" id="PTHR42919:SF8">
    <property type="entry name" value="N-ALPHA-ACETYLTRANSFERASE 50"/>
    <property type="match status" value="1"/>
</dbReference>
<dbReference type="SUPFAM" id="SSF55729">
    <property type="entry name" value="Acyl-CoA N-acyltransferases (Nat)"/>
    <property type="match status" value="1"/>
</dbReference>
<dbReference type="RefSeq" id="WP_344730657.1">
    <property type="nucleotide sequence ID" value="NZ_BAABBI010000003.1"/>
</dbReference>
<feature type="domain" description="N-acetyltransferase" evidence="3">
    <location>
        <begin position="2"/>
        <end position="163"/>
    </location>
</feature>
<keyword evidence="2" id="KW-0012">Acyltransferase</keyword>
<proteinExistence type="predicted"/>
<evidence type="ECO:0000256" key="1">
    <source>
        <dbReference type="ARBA" id="ARBA00022679"/>
    </source>
</evidence>
<keyword evidence="1" id="KW-0808">Transferase</keyword>
<accession>A0ABP7HDP9</accession>
<comment type="caution">
    <text evidence="4">The sequence shown here is derived from an EMBL/GenBank/DDBJ whole genome shotgun (WGS) entry which is preliminary data.</text>
</comment>
<dbReference type="InterPro" id="IPR016181">
    <property type="entry name" value="Acyl_CoA_acyltransferase"/>
</dbReference>
<dbReference type="Proteomes" id="UP001501456">
    <property type="component" value="Unassembled WGS sequence"/>
</dbReference>
<dbReference type="Pfam" id="PF00583">
    <property type="entry name" value="Acetyltransf_1"/>
    <property type="match status" value="1"/>
</dbReference>
<reference evidence="5" key="1">
    <citation type="journal article" date="2019" name="Int. J. Syst. Evol. Microbiol.">
        <title>The Global Catalogue of Microorganisms (GCM) 10K type strain sequencing project: providing services to taxonomists for standard genome sequencing and annotation.</title>
        <authorList>
            <consortium name="The Broad Institute Genomics Platform"/>
            <consortium name="The Broad Institute Genome Sequencing Center for Infectious Disease"/>
            <person name="Wu L."/>
            <person name="Ma J."/>
        </authorList>
    </citation>
    <scope>NUCLEOTIDE SEQUENCE [LARGE SCALE GENOMIC DNA]</scope>
    <source>
        <strain evidence="5">JCM 17525</strain>
    </source>
</reference>
<evidence type="ECO:0000259" key="3">
    <source>
        <dbReference type="PROSITE" id="PS51186"/>
    </source>
</evidence>
<dbReference type="EMBL" id="BAABBI010000003">
    <property type="protein sequence ID" value="GAA3789577.1"/>
    <property type="molecule type" value="Genomic_DNA"/>
</dbReference>
<evidence type="ECO:0000313" key="4">
    <source>
        <dbReference type="EMBL" id="GAA3789577.1"/>
    </source>
</evidence>
<dbReference type="InterPro" id="IPR051556">
    <property type="entry name" value="N-term/lysine_N-AcTrnsfr"/>
</dbReference>
<keyword evidence="5" id="KW-1185">Reference proteome</keyword>
<dbReference type="Gene3D" id="3.40.630.30">
    <property type="match status" value="1"/>
</dbReference>
<gene>
    <name evidence="4" type="ORF">GCM10022271_22520</name>
</gene>
<dbReference type="PROSITE" id="PS51186">
    <property type="entry name" value="GNAT"/>
    <property type="match status" value="1"/>
</dbReference>
<evidence type="ECO:0000313" key="5">
    <source>
        <dbReference type="Proteomes" id="UP001501456"/>
    </source>
</evidence>
<dbReference type="PANTHER" id="PTHR42919">
    <property type="entry name" value="N-ALPHA-ACETYLTRANSFERASE"/>
    <property type="match status" value="1"/>
</dbReference>
<dbReference type="InterPro" id="IPR000182">
    <property type="entry name" value="GNAT_dom"/>
</dbReference>
<sequence length="171" mass="19857">MTSTIKATLNDAEQLSVLASKTFLESHGHSAPQKDIDNYISLKLNPEAFKEELNDSNNMFYLLHFKNQLVGYSKITLNVATKNIPFNNVTKLERLYLLESHQDLKLGLMLFNFNIEISKKHNQSGIWLYTWIKNKKAIKFYEKAGFKIIGHYDFKISESHSNPNHQMLLTY</sequence>
<name>A0ABP7HDP9_9FLAO</name>
<protein>
    <recommendedName>
        <fullName evidence="3">N-acetyltransferase domain-containing protein</fullName>
    </recommendedName>
</protein>
<evidence type="ECO:0000256" key="2">
    <source>
        <dbReference type="ARBA" id="ARBA00023315"/>
    </source>
</evidence>